<dbReference type="FunCoup" id="A0A0C2SYN4">
    <property type="interactions" value="366"/>
</dbReference>
<evidence type="ECO:0000256" key="7">
    <source>
        <dbReference type="ARBA" id="ARBA00022932"/>
    </source>
</evidence>
<evidence type="ECO:0000256" key="1">
    <source>
        <dbReference type="ARBA" id="ARBA00004123"/>
    </source>
</evidence>
<dbReference type="EMBL" id="KN818228">
    <property type="protein sequence ID" value="KIL68630.1"/>
    <property type="molecule type" value="Genomic_DNA"/>
</dbReference>
<dbReference type="EC" id="2.7.7.7" evidence="3"/>
<dbReference type="Gene3D" id="2.40.50.430">
    <property type="match status" value="1"/>
</dbReference>
<keyword evidence="5" id="KW-0548">Nucleotidyltransferase</keyword>
<evidence type="ECO:0000256" key="9">
    <source>
        <dbReference type="ARBA" id="ARBA00049244"/>
    </source>
</evidence>
<dbReference type="OrthoDB" id="3763at2759"/>
<accession>A0A0C2SYN4</accession>
<dbReference type="InterPro" id="IPR007185">
    <property type="entry name" value="DNA_pol_a/d/e_bsu"/>
</dbReference>
<gene>
    <name evidence="13" type="ORF">M378DRAFT_898599</name>
</gene>
<dbReference type="Pfam" id="PF04042">
    <property type="entry name" value="DNA_pol_E_B"/>
    <property type="match status" value="1"/>
</dbReference>
<comment type="subcellular location">
    <subcellularLocation>
        <location evidence="1">Nucleus</location>
    </subcellularLocation>
</comment>
<dbReference type="InterPro" id="IPR040663">
    <property type="entry name" value="DNA_pol_D_N"/>
</dbReference>
<dbReference type="Pfam" id="PF18018">
    <property type="entry name" value="DNA_pol_D_N"/>
    <property type="match status" value="1"/>
</dbReference>
<evidence type="ECO:0000313" key="13">
    <source>
        <dbReference type="EMBL" id="KIL68630.1"/>
    </source>
</evidence>
<comment type="similarity">
    <text evidence="2">Belongs to the DNA polymerase delta/II small subunit family.</text>
</comment>
<dbReference type="FunFam" id="2.40.50.430:FF:000002">
    <property type="entry name" value="DNA polymerase delta subunit"/>
    <property type="match status" value="1"/>
</dbReference>
<comment type="catalytic activity">
    <reaction evidence="9">
        <text>DNA(n) + a 2'-deoxyribonucleoside 5'-triphosphate = DNA(n+1) + diphosphate</text>
        <dbReference type="Rhea" id="RHEA:22508"/>
        <dbReference type="Rhea" id="RHEA-COMP:17339"/>
        <dbReference type="Rhea" id="RHEA-COMP:17340"/>
        <dbReference type="ChEBI" id="CHEBI:33019"/>
        <dbReference type="ChEBI" id="CHEBI:61560"/>
        <dbReference type="ChEBI" id="CHEBI:173112"/>
        <dbReference type="EC" id="2.7.7.7"/>
    </reaction>
</comment>
<keyword evidence="4" id="KW-0808">Transferase</keyword>
<dbReference type="Proteomes" id="UP000054549">
    <property type="component" value="Unassembled WGS sequence"/>
</dbReference>
<evidence type="ECO:0000256" key="10">
    <source>
        <dbReference type="SAM" id="MobiDB-lite"/>
    </source>
</evidence>
<evidence type="ECO:0000256" key="2">
    <source>
        <dbReference type="ARBA" id="ARBA00006035"/>
    </source>
</evidence>
<evidence type="ECO:0000256" key="6">
    <source>
        <dbReference type="ARBA" id="ARBA00022705"/>
    </source>
</evidence>
<evidence type="ECO:0000256" key="3">
    <source>
        <dbReference type="ARBA" id="ARBA00012417"/>
    </source>
</evidence>
<evidence type="ECO:0000256" key="5">
    <source>
        <dbReference type="ARBA" id="ARBA00022695"/>
    </source>
</evidence>
<dbReference type="GO" id="GO:0006281">
    <property type="term" value="P:DNA repair"/>
    <property type="evidence" value="ECO:0007669"/>
    <property type="project" value="UniProtKB-ARBA"/>
</dbReference>
<keyword evidence="7" id="KW-0239">DNA-directed DNA polymerase</keyword>
<proteinExistence type="inferred from homology"/>
<dbReference type="GO" id="GO:0003677">
    <property type="term" value="F:DNA binding"/>
    <property type="evidence" value="ECO:0007669"/>
    <property type="project" value="InterPro"/>
</dbReference>
<keyword evidence="8" id="KW-0539">Nucleus</keyword>
<keyword evidence="6" id="KW-0235">DNA replication</keyword>
<dbReference type="GO" id="GO:0003887">
    <property type="term" value="F:DNA-directed DNA polymerase activity"/>
    <property type="evidence" value="ECO:0007669"/>
    <property type="project" value="UniProtKB-KW"/>
</dbReference>
<feature type="region of interest" description="Disordered" evidence="10">
    <location>
        <begin position="477"/>
        <end position="510"/>
    </location>
</feature>
<feature type="domain" description="DNA polymerase alpha/delta/epsilon subunit B" evidence="11">
    <location>
        <begin position="205"/>
        <end position="430"/>
    </location>
</feature>
<feature type="compositionally biased region" description="Polar residues" evidence="10">
    <location>
        <begin position="489"/>
        <end position="510"/>
    </location>
</feature>
<dbReference type="HOGENOM" id="CLU_021763_1_0_1"/>
<protein>
    <recommendedName>
        <fullName evidence="3">DNA-directed DNA polymerase</fullName>
        <ecNumber evidence="3">2.7.7.7</ecNumber>
    </recommendedName>
</protein>
<dbReference type="AlphaFoldDB" id="A0A0C2SYN4"/>
<organism evidence="13 14">
    <name type="scientific">Amanita muscaria (strain Koide BX008)</name>
    <dbReference type="NCBI Taxonomy" id="946122"/>
    <lineage>
        <taxon>Eukaryota</taxon>
        <taxon>Fungi</taxon>
        <taxon>Dikarya</taxon>
        <taxon>Basidiomycota</taxon>
        <taxon>Agaricomycotina</taxon>
        <taxon>Agaricomycetes</taxon>
        <taxon>Agaricomycetidae</taxon>
        <taxon>Agaricales</taxon>
        <taxon>Pluteineae</taxon>
        <taxon>Amanitaceae</taxon>
        <taxon>Amanita</taxon>
    </lineage>
</organism>
<evidence type="ECO:0000259" key="11">
    <source>
        <dbReference type="Pfam" id="PF04042"/>
    </source>
</evidence>
<dbReference type="Gene3D" id="3.60.21.50">
    <property type="match status" value="1"/>
</dbReference>
<dbReference type="PANTHER" id="PTHR10416:SF0">
    <property type="entry name" value="DNA POLYMERASE DELTA SUBUNIT 2"/>
    <property type="match status" value="1"/>
</dbReference>
<evidence type="ECO:0000256" key="4">
    <source>
        <dbReference type="ARBA" id="ARBA00022679"/>
    </source>
</evidence>
<dbReference type="PANTHER" id="PTHR10416">
    <property type="entry name" value="DNA POLYMERASE DELTA SUBUNIT 2"/>
    <property type="match status" value="1"/>
</dbReference>
<dbReference type="GO" id="GO:0043625">
    <property type="term" value="C:delta DNA polymerase complex"/>
    <property type="evidence" value="ECO:0007669"/>
    <property type="project" value="TreeGrafter"/>
</dbReference>
<name>A0A0C2SYN4_AMAMK</name>
<feature type="domain" description="DNA polymerase delta subunit OB-fold" evidence="12">
    <location>
        <begin position="40"/>
        <end position="171"/>
    </location>
</feature>
<keyword evidence="14" id="KW-1185">Reference proteome</keyword>
<reference evidence="13 14" key="1">
    <citation type="submission" date="2014-04" db="EMBL/GenBank/DDBJ databases">
        <title>Evolutionary Origins and Diversification of the Mycorrhizal Mutualists.</title>
        <authorList>
            <consortium name="DOE Joint Genome Institute"/>
            <consortium name="Mycorrhizal Genomics Consortium"/>
            <person name="Kohler A."/>
            <person name="Kuo A."/>
            <person name="Nagy L.G."/>
            <person name="Floudas D."/>
            <person name="Copeland A."/>
            <person name="Barry K.W."/>
            <person name="Cichocki N."/>
            <person name="Veneault-Fourrey C."/>
            <person name="LaButti K."/>
            <person name="Lindquist E.A."/>
            <person name="Lipzen A."/>
            <person name="Lundell T."/>
            <person name="Morin E."/>
            <person name="Murat C."/>
            <person name="Riley R."/>
            <person name="Ohm R."/>
            <person name="Sun H."/>
            <person name="Tunlid A."/>
            <person name="Henrissat B."/>
            <person name="Grigoriev I.V."/>
            <person name="Hibbett D.S."/>
            <person name="Martin F."/>
        </authorList>
    </citation>
    <scope>NUCLEOTIDE SEQUENCE [LARGE SCALE GENOMIC DNA]</scope>
    <source>
        <strain evidence="13 14">Koide BX008</strain>
    </source>
</reference>
<dbReference type="InParanoid" id="A0A0C2SYN4"/>
<dbReference type="InterPro" id="IPR024826">
    <property type="entry name" value="DNA_pol_delta/II_ssu"/>
</dbReference>
<evidence type="ECO:0000313" key="14">
    <source>
        <dbReference type="Proteomes" id="UP000054549"/>
    </source>
</evidence>
<sequence>MAAQESLDTSVLRRSSTTVLPIDTLPSFLITAKDRSYRFQYASIYFIRLGLLRQFVEKNAVKLWKGLNGNPVAVPRVLEVTKGQLCYIIGTVYMDMPLKPNVLDDIGRDFSLPAPPQPPCYYSDDDNIMLEDESGRIKLVGERLKDARLVTGVVMGALGMETPVGDFEVADFCFADMAPQVSQDDIPCDDMDVDPDGPNPRDEWIAVVSGLDIGSPTIDDAKTQMMVEYLTGEAGEVEGQSSSTQISRLIVAGNSLIPSMEHGDVVHEHRPRRPEQEITPVSPHPILGLTALLNDVSQTMPVHVLPGKNDPAGILLPQQPFPRTMFGQVSKLNTFHCETNPTYLHIRCDEEAPVERTILINSGQPLDDIFKYLPTPPTTRLDVLEATLRWRHMAPTAPDTLWCHPYYTKDPFLLTSTPDLYIVGCQKMFGTRLIKQNQQKCRIVMVPNFSNTGILVLVNVRTLDVRTIRFGTDSGDDIEDDVGLPADPLSSTNATTESVSAPSSTQDMEA</sequence>
<dbReference type="STRING" id="946122.A0A0C2SYN4"/>
<evidence type="ECO:0000259" key="12">
    <source>
        <dbReference type="Pfam" id="PF18018"/>
    </source>
</evidence>
<dbReference type="GO" id="GO:0006273">
    <property type="term" value="P:lagging strand elongation"/>
    <property type="evidence" value="ECO:0007669"/>
    <property type="project" value="UniProtKB-ARBA"/>
</dbReference>
<evidence type="ECO:0000256" key="8">
    <source>
        <dbReference type="ARBA" id="ARBA00023242"/>
    </source>
</evidence>